<gene>
    <name evidence="1" type="ORF">Slati_3508900</name>
</gene>
<accession>A0AAW2UHC1</accession>
<name>A0AAW2UHC1_9LAMI</name>
<dbReference type="PANTHER" id="PTHR32444:SF118">
    <property type="entry name" value="OS09G0551150 PROTEIN"/>
    <property type="match status" value="1"/>
</dbReference>
<dbReference type="EMBL" id="JACGWN010000012">
    <property type="protein sequence ID" value="KAL0416770.1"/>
    <property type="molecule type" value="Genomic_DNA"/>
</dbReference>
<proteinExistence type="predicted"/>
<reference evidence="1" key="2">
    <citation type="journal article" date="2024" name="Plant">
        <title>Genomic evolution and insights into agronomic trait innovations of Sesamum species.</title>
        <authorList>
            <person name="Miao H."/>
            <person name="Wang L."/>
            <person name="Qu L."/>
            <person name="Liu H."/>
            <person name="Sun Y."/>
            <person name="Le M."/>
            <person name="Wang Q."/>
            <person name="Wei S."/>
            <person name="Zheng Y."/>
            <person name="Lin W."/>
            <person name="Duan Y."/>
            <person name="Cao H."/>
            <person name="Xiong S."/>
            <person name="Wang X."/>
            <person name="Wei L."/>
            <person name="Li C."/>
            <person name="Ma Q."/>
            <person name="Ju M."/>
            <person name="Zhao R."/>
            <person name="Li G."/>
            <person name="Mu C."/>
            <person name="Tian Q."/>
            <person name="Mei H."/>
            <person name="Zhang T."/>
            <person name="Gao T."/>
            <person name="Zhang H."/>
        </authorList>
    </citation>
    <scope>NUCLEOTIDE SEQUENCE</scope>
    <source>
        <strain evidence="1">KEN1</strain>
    </source>
</reference>
<sequence>MDAECILGIELRGVGVKDELIWHYESNGRFSVRSAYRVAMDNREEGVFISATEVRSAYGRWLWALCCGYHSLKYRPISDNIGRYSFDYPSDTRLPGMNMVDDPDTDQENYLTSWRNPDDPSPGNFTYRIVNQGLAEMVLFQSFMAFLFFEILSNTL</sequence>
<reference evidence="1" key="1">
    <citation type="submission" date="2020-06" db="EMBL/GenBank/DDBJ databases">
        <authorList>
            <person name="Li T."/>
            <person name="Hu X."/>
            <person name="Zhang T."/>
            <person name="Song X."/>
            <person name="Zhang H."/>
            <person name="Dai N."/>
            <person name="Sheng W."/>
            <person name="Hou X."/>
            <person name="Wei L."/>
        </authorList>
    </citation>
    <scope>NUCLEOTIDE SEQUENCE</scope>
    <source>
        <strain evidence="1">KEN1</strain>
        <tissue evidence="1">Leaf</tissue>
    </source>
</reference>
<dbReference type="PANTHER" id="PTHR32444">
    <property type="entry name" value="BULB-TYPE LECTIN DOMAIN-CONTAINING PROTEIN"/>
    <property type="match status" value="1"/>
</dbReference>
<comment type="caution">
    <text evidence="1">The sequence shown here is derived from an EMBL/GenBank/DDBJ whole genome shotgun (WGS) entry which is preliminary data.</text>
</comment>
<evidence type="ECO:0000313" key="1">
    <source>
        <dbReference type="EMBL" id="KAL0416770.1"/>
    </source>
</evidence>
<dbReference type="AlphaFoldDB" id="A0AAW2UHC1"/>
<protein>
    <submittedName>
        <fullName evidence="1">S-locus-specific glycoprotein BS29-2</fullName>
    </submittedName>
</protein>
<organism evidence="1">
    <name type="scientific">Sesamum latifolium</name>
    <dbReference type="NCBI Taxonomy" id="2727402"/>
    <lineage>
        <taxon>Eukaryota</taxon>
        <taxon>Viridiplantae</taxon>
        <taxon>Streptophyta</taxon>
        <taxon>Embryophyta</taxon>
        <taxon>Tracheophyta</taxon>
        <taxon>Spermatophyta</taxon>
        <taxon>Magnoliopsida</taxon>
        <taxon>eudicotyledons</taxon>
        <taxon>Gunneridae</taxon>
        <taxon>Pentapetalae</taxon>
        <taxon>asterids</taxon>
        <taxon>lamiids</taxon>
        <taxon>Lamiales</taxon>
        <taxon>Pedaliaceae</taxon>
        <taxon>Sesamum</taxon>
    </lineage>
</organism>